<accession>A0ABT3LNH1</accession>
<evidence type="ECO:0008006" key="4">
    <source>
        <dbReference type="Google" id="ProtNLM"/>
    </source>
</evidence>
<evidence type="ECO:0000313" key="2">
    <source>
        <dbReference type="EMBL" id="MCW6057994.1"/>
    </source>
</evidence>
<protein>
    <recommendedName>
        <fullName evidence="4">SH3 domain-containing protein</fullName>
    </recommendedName>
</protein>
<gene>
    <name evidence="2" type="ORF">K7K06_20290</name>
</gene>
<keyword evidence="3" id="KW-1185">Reference proteome</keyword>
<keyword evidence="1" id="KW-0732">Signal</keyword>
<proteinExistence type="predicted"/>
<sequence length="264" mass="29747">MRLSIAWMALIIFFPVQACAQFDDVLIKSGVTQKIRAACVGNKNSLQLKNGSIGVVKVSGEVYGLDMEKQEGDLFAYYGSVGKEEPCVIALQYAENSVNKSYYLFVFDQKTDKFKKSVVRSIGSPDFVSEKILSSYNDGPIKHDDAVCYSRIKKDYYFCEKRTQFSERLQKLEICNETSCSEPKIVKENTMEQAPARVVVGKSYFFNKSGSSSFVKRKAYLVKGDIVELQDYYSDGNASYFKVIYSGAKKTTGWILEESIALDE</sequence>
<dbReference type="EMBL" id="JAINZM010000024">
    <property type="protein sequence ID" value="MCW6057994.1"/>
    <property type="molecule type" value="Genomic_DNA"/>
</dbReference>
<comment type="caution">
    <text evidence="2">The sequence shown here is derived from an EMBL/GenBank/DDBJ whole genome shotgun (WGS) entry which is preliminary data.</text>
</comment>
<feature type="signal peptide" evidence="1">
    <location>
        <begin position="1"/>
        <end position="20"/>
    </location>
</feature>
<feature type="chain" id="PRO_5046311918" description="SH3 domain-containing protein" evidence="1">
    <location>
        <begin position="21"/>
        <end position="264"/>
    </location>
</feature>
<evidence type="ECO:0000313" key="3">
    <source>
        <dbReference type="Proteomes" id="UP001142690"/>
    </source>
</evidence>
<reference evidence="2" key="1">
    <citation type="submission" date="2021-08" db="EMBL/GenBank/DDBJ databases">
        <title>Characterization of Pseudomonas fragariae.</title>
        <authorList>
            <person name="Carvalho R."/>
            <person name="Marin M."/>
        </authorList>
    </citation>
    <scope>NUCLEOTIDE SEQUENCE</scope>
    <source>
        <strain evidence="2">17</strain>
    </source>
</reference>
<organism evidence="2 3">
    <name type="scientific">Pseudomonas fragariae</name>
    <name type="common">ex Marin et al. 2024</name>
    <dbReference type="NCBI Taxonomy" id="3080056"/>
    <lineage>
        <taxon>Bacteria</taxon>
        <taxon>Pseudomonadati</taxon>
        <taxon>Pseudomonadota</taxon>
        <taxon>Gammaproteobacteria</taxon>
        <taxon>Pseudomonadales</taxon>
        <taxon>Pseudomonadaceae</taxon>
        <taxon>Pseudomonas</taxon>
    </lineage>
</organism>
<evidence type="ECO:0000256" key="1">
    <source>
        <dbReference type="SAM" id="SignalP"/>
    </source>
</evidence>
<name>A0ABT3LNH1_9PSED</name>
<dbReference type="Proteomes" id="UP001142690">
    <property type="component" value="Unassembled WGS sequence"/>
</dbReference>